<evidence type="ECO:0000256" key="14">
    <source>
        <dbReference type="ARBA" id="ARBA00023157"/>
    </source>
</evidence>
<dbReference type="GO" id="GO:0004653">
    <property type="term" value="F:polypeptide N-acetylgalactosaminyltransferase activity"/>
    <property type="evidence" value="ECO:0007669"/>
    <property type="project" value="TreeGrafter"/>
</dbReference>
<evidence type="ECO:0000256" key="7">
    <source>
        <dbReference type="ARBA" id="ARBA00022692"/>
    </source>
</evidence>
<evidence type="ECO:0000256" key="11">
    <source>
        <dbReference type="ARBA" id="ARBA00022989"/>
    </source>
</evidence>
<gene>
    <name evidence="20" type="ORF">E1301_Tti008976</name>
</gene>
<dbReference type="Gene3D" id="2.80.10.50">
    <property type="match status" value="1"/>
</dbReference>
<evidence type="ECO:0000256" key="6">
    <source>
        <dbReference type="ARBA" id="ARBA00022679"/>
    </source>
</evidence>
<evidence type="ECO:0000256" key="3">
    <source>
        <dbReference type="ARBA" id="ARBA00004922"/>
    </source>
</evidence>
<accession>A0A5A9P6F5</accession>
<dbReference type="FunFam" id="3.90.550.10:FF:000203">
    <property type="entry name" value="Polypeptide N-acetylgalactosaminyltransferase 9"/>
    <property type="match status" value="1"/>
</dbReference>
<dbReference type="Pfam" id="PF00652">
    <property type="entry name" value="Ricin_B_lectin"/>
    <property type="match status" value="1"/>
</dbReference>
<dbReference type="Pfam" id="PF00535">
    <property type="entry name" value="Glycos_transf_2"/>
    <property type="match status" value="1"/>
</dbReference>
<keyword evidence="10" id="KW-0735">Signal-anchor</keyword>
<dbReference type="CDD" id="cd23473">
    <property type="entry name" value="beta-trefoil_Ricin_GALNT9"/>
    <property type="match status" value="1"/>
</dbReference>
<evidence type="ECO:0000313" key="21">
    <source>
        <dbReference type="Proteomes" id="UP000324632"/>
    </source>
</evidence>
<dbReference type="InterPro" id="IPR029044">
    <property type="entry name" value="Nucleotide-diphossugar_trans"/>
</dbReference>
<evidence type="ECO:0000256" key="1">
    <source>
        <dbReference type="ARBA" id="ARBA00001936"/>
    </source>
</evidence>
<sequence>MAVARKIKTLLTVNIFVFVGIILFSVYCRIQDRSEELVQIGRLSDQRLRGRNAKVTNSMDRQSILKRLERLEDVVYNQLNGLAKPMGLVEGPGGLGQGGAAATLGEDSRESEGRYEEYGYNAQLSDHISLDRNIPDYRPKKCKLLTYSDDLPQISVVFIFVNEALSVILRSVHSVVNHTPAHLLKEIILVDDNSDSVELKFNLDHYVNKRYPGLVKIVRNSKREGLIRARIHGWNAATAPVVGFFDAHVEFNTAWAEPILTRVKEDHTRIILPAIDNIKYNTFEVQQYANAAHGYNWGLWCMYIIPPQDWLDKGDETAPIRTPAMIGCSFVVDREYFGEIGLLDPGMEVYGGENIELGMRVWQCGGSMEVLPCARVAHIERTKKPYNNDIDYYAKRNALRAAEVWMDEFKSHVYMAWNIPMNNPGVDFGDVSERVALRKKMNCRSFRWYLEHVYPEMRIYNNTITYGEVRNSKASGYCLDQGSEDDDRAILYPCHGMSSQLARYTTEGLLQLGPLGSTTFLPDTKCLVDDGRGKTPSLKKCDAVTRSSQRLWDFTQNGPIISRDTGRCLEVEMSKEANFGLRLVVQRCSGQKWMIRNWIKHPRH</sequence>
<dbReference type="InterPro" id="IPR000772">
    <property type="entry name" value="Ricin_B_lectin"/>
</dbReference>
<dbReference type="GO" id="GO:0046872">
    <property type="term" value="F:metal ion binding"/>
    <property type="evidence" value="ECO:0007669"/>
    <property type="project" value="UniProtKB-KW"/>
</dbReference>
<keyword evidence="12 18" id="KW-0333">Golgi apparatus</keyword>
<evidence type="ECO:0000256" key="15">
    <source>
        <dbReference type="ARBA" id="ARBA00023180"/>
    </source>
</evidence>
<feature type="domain" description="Ricin B lectin" evidence="19">
    <location>
        <begin position="466"/>
        <end position="596"/>
    </location>
</feature>
<dbReference type="OrthoDB" id="9924649at2759"/>
<evidence type="ECO:0000256" key="12">
    <source>
        <dbReference type="ARBA" id="ARBA00023034"/>
    </source>
</evidence>
<dbReference type="Gene3D" id="3.90.550.10">
    <property type="entry name" value="Spore Coat Polysaccharide Biosynthesis Protein SpsA, Chain A"/>
    <property type="match status" value="1"/>
</dbReference>
<dbReference type="GO" id="GO:0006493">
    <property type="term" value="P:protein O-linked glycosylation"/>
    <property type="evidence" value="ECO:0007669"/>
    <property type="project" value="TreeGrafter"/>
</dbReference>
<keyword evidence="13 18" id="KW-0472">Membrane</keyword>
<dbReference type="EMBL" id="SOYY01000009">
    <property type="protein sequence ID" value="KAA0716771.1"/>
    <property type="molecule type" value="Genomic_DNA"/>
</dbReference>
<evidence type="ECO:0000259" key="19">
    <source>
        <dbReference type="SMART" id="SM00458"/>
    </source>
</evidence>
<dbReference type="AlphaFoldDB" id="A0A5A9P6F5"/>
<dbReference type="FunFam" id="2.80.10.50:FF:000025">
    <property type="entry name" value="Polypeptide N-acetylgalactosaminyltransferase"/>
    <property type="match status" value="1"/>
</dbReference>
<evidence type="ECO:0000256" key="5">
    <source>
        <dbReference type="ARBA" id="ARBA00022676"/>
    </source>
</evidence>
<evidence type="ECO:0000256" key="8">
    <source>
        <dbReference type="ARBA" id="ARBA00022723"/>
    </source>
</evidence>
<evidence type="ECO:0000313" key="20">
    <source>
        <dbReference type="EMBL" id="KAA0716771.1"/>
    </source>
</evidence>
<proteinExistence type="inferred from homology"/>
<keyword evidence="7 18" id="KW-0812">Transmembrane</keyword>
<dbReference type="SUPFAM" id="SSF53448">
    <property type="entry name" value="Nucleotide-diphospho-sugar transferases"/>
    <property type="match status" value="1"/>
</dbReference>
<dbReference type="InterPro" id="IPR035992">
    <property type="entry name" value="Ricin_B-like_lectins"/>
</dbReference>
<organism evidence="20 21">
    <name type="scientific">Triplophysa tibetana</name>
    <dbReference type="NCBI Taxonomy" id="1572043"/>
    <lineage>
        <taxon>Eukaryota</taxon>
        <taxon>Metazoa</taxon>
        <taxon>Chordata</taxon>
        <taxon>Craniata</taxon>
        <taxon>Vertebrata</taxon>
        <taxon>Euteleostomi</taxon>
        <taxon>Actinopterygii</taxon>
        <taxon>Neopterygii</taxon>
        <taxon>Teleostei</taxon>
        <taxon>Ostariophysi</taxon>
        <taxon>Cypriniformes</taxon>
        <taxon>Nemacheilidae</taxon>
        <taxon>Triplophysa</taxon>
    </lineage>
</organism>
<reference evidence="20 21" key="1">
    <citation type="journal article" date="2019" name="Mol. Ecol. Resour.">
        <title>Chromosome-level genome assembly of Triplophysa tibetana, a fish adapted to the harsh high-altitude environment of the Tibetan Plateau.</title>
        <authorList>
            <person name="Yang X."/>
            <person name="Liu H."/>
            <person name="Ma Z."/>
            <person name="Zou Y."/>
            <person name="Zou M."/>
            <person name="Mao Y."/>
            <person name="Li X."/>
            <person name="Wang H."/>
            <person name="Chen T."/>
            <person name="Wang W."/>
            <person name="Yang R."/>
        </authorList>
    </citation>
    <scope>NUCLEOTIDE SEQUENCE [LARGE SCALE GENOMIC DNA]</scope>
    <source>
        <strain evidence="20">TTIB1903HZAU</strain>
        <tissue evidence="20">Muscle</tissue>
    </source>
</reference>
<protein>
    <recommendedName>
        <fullName evidence="18">Polypeptide N-acetylgalactosaminyltransferase</fullName>
        <ecNumber evidence="18">2.4.1.-</ecNumber>
    </recommendedName>
    <alternativeName>
        <fullName evidence="18">Protein-UDP acetylgalactosaminyltransferase</fullName>
    </alternativeName>
</protein>
<keyword evidence="9 18" id="KW-0430">Lectin</keyword>
<dbReference type="InterPro" id="IPR045885">
    <property type="entry name" value="GalNAc-T"/>
</dbReference>
<dbReference type="InterPro" id="IPR001173">
    <property type="entry name" value="Glyco_trans_2-like"/>
</dbReference>
<comment type="similarity">
    <text evidence="4 18">Belongs to the glycosyltransferase 2 family. GalNAc-T subfamily.</text>
</comment>
<evidence type="ECO:0000256" key="9">
    <source>
        <dbReference type="ARBA" id="ARBA00022734"/>
    </source>
</evidence>
<keyword evidence="11 18" id="KW-1133">Transmembrane helix</keyword>
<evidence type="ECO:0000256" key="4">
    <source>
        <dbReference type="ARBA" id="ARBA00005680"/>
    </source>
</evidence>
<comment type="caution">
    <text evidence="20">The sequence shown here is derived from an EMBL/GenBank/DDBJ whole genome shotgun (WGS) entry which is preliminary data.</text>
</comment>
<dbReference type="PANTHER" id="PTHR11675:SF28">
    <property type="entry name" value="POLYPEPTIDE N-ACETYLGALACTOSAMINYLTRANSFERASE 9"/>
    <property type="match status" value="1"/>
</dbReference>
<evidence type="ECO:0000256" key="16">
    <source>
        <dbReference type="ARBA" id="ARBA00023211"/>
    </source>
</evidence>
<dbReference type="SMART" id="SM00458">
    <property type="entry name" value="RICIN"/>
    <property type="match status" value="1"/>
</dbReference>
<keyword evidence="5 18" id="KW-0328">Glycosyltransferase</keyword>
<dbReference type="UniPathway" id="UPA00378"/>
<name>A0A5A9P6F5_9TELE</name>
<feature type="transmembrane region" description="Helical" evidence="18">
    <location>
        <begin position="7"/>
        <end position="27"/>
    </location>
</feature>
<evidence type="ECO:0000256" key="13">
    <source>
        <dbReference type="ARBA" id="ARBA00023136"/>
    </source>
</evidence>
<comment type="pathway">
    <text evidence="3 18">Protein modification; protein glycosylation.</text>
</comment>
<dbReference type="PANTHER" id="PTHR11675">
    <property type="entry name" value="N-ACETYLGALACTOSAMINYLTRANSFERASE"/>
    <property type="match status" value="1"/>
</dbReference>
<evidence type="ECO:0000256" key="10">
    <source>
        <dbReference type="ARBA" id="ARBA00022968"/>
    </source>
</evidence>
<keyword evidence="21" id="KW-1185">Reference proteome</keyword>
<evidence type="ECO:0000256" key="18">
    <source>
        <dbReference type="RuleBase" id="RU361242"/>
    </source>
</evidence>
<keyword evidence="6 18" id="KW-0808">Transferase</keyword>
<comment type="function">
    <text evidence="17">Catalyzes the initial reaction in O-linked oligosaccharide biosynthesis, the transfer of an N-acetyl-D-galactosamine residue to a serine or threonine residue on the protein receptor. Does not glycosylate apomucin or SDC3.</text>
</comment>
<dbReference type="Proteomes" id="UP000324632">
    <property type="component" value="Chromosome 9"/>
</dbReference>
<keyword evidence="16 18" id="KW-0464">Manganese</keyword>
<keyword evidence="15" id="KW-0325">Glycoprotein</keyword>
<keyword evidence="8" id="KW-0479">Metal-binding</keyword>
<keyword evidence="14 18" id="KW-1015">Disulfide bond</keyword>
<comment type="cofactor">
    <cofactor evidence="1 18">
        <name>Mn(2+)</name>
        <dbReference type="ChEBI" id="CHEBI:29035"/>
    </cofactor>
</comment>
<dbReference type="GO" id="GO:0030246">
    <property type="term" value="F:carbohydrate binding"/>
    <property type="evidence" value="ECO:0007669"/>
    <property type="project" value="UniProtKB-KW"/>
</dbReference>
<dbReference type="PROSITE" id="PS50231">
    <property type="entry name" value="RICIN_B_LECTIN"/>
    <property type="match status" value="1"/>
</dbReference>
<dbReference type="FunFam" id="3.90.550.10:FF:000192">
    <property type="entry name" value="Polypeptide N-acetylgalactosaminyltransferase 9"/>
    <property type="match status" value="1"/>
</dbReference>
<dbReference type="EC" id="2.4.1.-" evidence="18"/>
<evidence type="ECO:0000256" key="17">
    <source>
        <dbReference type="ARBA" id="ARBA00057231"/>
    </source>
</evidence>
<dbReference type="GO" id="GO:0000139">
    <property type="term" value="C:Golgi membrane"/>
    <property type="evidence" value="ECO:0007669"/>
    <property type="project" value="UniProtKB-SubCell"/>
</dbReference>
<dbReference type="SUPFAM" id="SSF50370">
    <property type="entry name" value="Ricin B-like lectins"/>
    <property type="match status" value="1"/>
</dbReference>
<evidence type="ECO:0000256" key="2">
    <source>
        <dbReference type="ARBA" id="ARBA00004323"/>
    </source>
</evidence>
<comment type="subcellular location">
    <subcellularLocation>
        <location evidence="2 18">Golgi apparatus membrane</location>
        <topology evidence="2 18">Single-pass type II membrane protein</topology>
    </subcellularLocation>
</comment>
<dbReference type="CDD" id="cd02510">
    <property type="entry name" value="pp-GalNAc-T"/>
    <property type="match status" value="1"/>
</dbReference>